<dbReference type="EMBL" id="FNVN01000002">
    <property type="protein sequence ID" value="SEG36446.1"/>
    <property type="molecule type" value="Genomic_DNA"/>
</dbReference>
<evidence type="ECO:0000313" key="2">
    <source>
        <dbReference type="EMBL" id="SEG36446.1"/>
    </source>
</evidence>
<protein>
    <submittedName>
        <fullName evidence="2">Uncharacterized protein</fullName>
    </submittedName>
</protein>
<accession>A0A1H5ZM50</accession>
<sequence>MASITYETPDGIETKEDVSVSYDEEEQHYTIQEDNSEMETLIPRERVYSVEQEQIQGGGTTFPT</sequence>
<dbReference type="GeneID" id="39858546"/>
<dbReference type="RefSeq" id="WP_136361853.1">
    <property type="nucleotide sequence ID" value="NZ_CP031311.1"/>
</dbReference>
<dbReference type="AlphaFoldDB" id="A0A1H5ZM50"/>
<organism evidence="2 3">
    <name type="scientific">Halobellus limi</name>
    <dbReference type="NCBI Taxonomy" id="699433"/>
    <lineage>
        <taxon>Archaea</taxon>
        <taxon>Methanobacteriati</taxon>
        <taxon>Methanobacteriota</taxon>
        <taxon>Stenosarchaea group</taxon>
        <taxon>Halobacteria</taxon>
        <taxon>Halobacteriales</taxon>
        <taxon>Haloferacaceae</taxon>
        <taxon>Halobellus</taxon>
    </lineage>
</organism>
<reference evidence="2 3" key="1">
    <citation type="submission" date="2016-10" db="EMBL/GenBank/DDBJ databases">
        <authorList>
            <person name="de Groot N.N."/>
        </authorList>
    </citation>
    <scope>NUCLEOTIDE SEQUENCE [LARGE SCALE GENOMIC DNA]</scope>
    <source>
        <strain evidence="2 3">CGMCC 1.10331</strain>
    </source>
</reference>
<evidence type="ECO:0000313" key="3">
    <source>
        <dbReference type="Proteomes" id="UP000236740"/>
    </source>
</evidence>
<keyword evidence="3" id="KW-1185">Reference proteome</keyword>
<feature type="region of interest" description="Disordered" evidence="1">
    <location>
        <begin position="1"/>
        <end position="22"/>
    </location>
</feature>
<name>A0A1H5ZM50_9EURY</name>
<evidence type="ECO:0000256" key="1">
    <source>
        <dbReference type="SAM" id="MobiDB-lite"/>
    </source>
</evidence>
<dbReference type="OrthoDB" id="170048at2157"/>
<dbReference type="Proteomes" id="UP000236740">
    <property type="component" value="Unassembled WGS sequence"/>
</dbReference>
<proteinExistence type="predicted"/>
<gene>
    <name evidence="2" type="ORF">SAMN04488133_2028</name>
</gene>